<feature type="domain" description="Mur ligase C-terminal" evidence="16">
    <location>
        <begin position="323"/>
        <end position="451"/>
    </location>
</feature>
<evidence type="ECO:0000256" key="5">
    <source>
        <dbReference type="ARBA" id="ARBA00022598"/>
    </source>
</evidence>
<comment type="subcellular location">
    <subcellularLocation>
        <location evidence="1 14">Cytoplasm</location>
    </subcellularLocation>
</comment>
<dbReference type="HAMAP" id="MF_00046">
    <property type="entry name" value="MurC"/>
    <property type="match status" value="1"/>
</dbReference>
<feature type="domain" description="Mur ligase central" evidence="17">
    <location>
        <begin position="119"/>
        <end position="300"/>
    </location>
</feature>
<keyword evidence="11 14" id="KW-0131">Cell cycle</keyword>
<feature type="domain" description="Mur ligase N-terminal catalytic" evidence="15">
    <location>
        <begin position="16"/>
        <end position="113"/>
    </location>
</feature>
<dbReference type="Gene3D" id="3.40.50.720">
    <property type="entry name" value="NAD(P)-binding Rossmann-like Domain"/>
    <property type="match status" value="1"/>
</dbReference>
<dbReference type="GO" id="GO:0009252">
    <property type="term" value="P:peptidoglycan biosynthetic process"/>
    <property type="evidence" value="ECO:0007669"/>
    <property type="project" value="UniProtKB-UniRule"/>
</dbReference>
<dbReference type="GO" id="GO:0008360">
    <property type="term" value="P:regulation of cell shape"/>
    <property type="evidence" value="ECO:0007669"/>
    <property type="project" value="UniProtKB-KW"/>
</dbReference>
<evidence type="ECO:0000256" key="1">
    <source>
        <dbReference type="ARBA" id="ARBA00004496"/>
    </source>
</evidence>
<feature type="binding site" evidence="14">
    <location>
        <begin position="121"/>
        <end position="127"/>
    </location>
    <ligand>
        <name>ATP</name>
        <dbReference type="ChEBI" id="CHEBI:30616"/>
    </ligand>
</feature>
<comment type="function">
    <text evidence="14">Cell wall formation.</text>
</comment>
<name>S0FLZ9_RUMCE</name>
<evidence type="ECO:0000259" key="17">
    <source>
        <dbReference type="Pfam" id="PF08245"/>
    </source>
</evidence>
<dbReference type="InterPro" id="IPR050061">
    <property type="entry name" value="MurCDEF_pg_biosynth"/>
</dbReference>
<dbReference type="GO" id="GO:0005737">
    <property type="term" value="C:cytoplasm"/>
    <property type="evidence" value="ECO:0007669"/>
    <property type="project" value="UniProtKB-SubCell"/>
</dbReference>
<keyword evidence="10 14" id="KW-0573">Peptidoglycan synthesis</keyword>
<comment type="caution">
    <text evidence="18">The sequence shown here is derived from an EMBL/GenBank/DDBJ whole genome shotgun (WGS) entry which is preliminary data.</text>
</comment>
<evidence type="ECO:0000256" key="4">
    <source>
        <dbReference type="ARBA" id="ARBA00022490"/>
    </source>
</evidence>
<keyword evidence="5 14" id="KW-0436">Ligase</keyword>
<accession>S0FLZ9</accession>
<evidence type="ECO:0000313" key="18">
    <source>
        <dbReference type="EMBL" id="EMS70194.1"/>
    </source>
</evidence>
<keyword evidence="7 14" id="KW-0547">Nucleotide-binding</keyword>
<dbReference type="GO" id="GO:0008763">
    <property type="term" value="F:UDP-N-acetylmuramate-L-alanine ligase activity"/>
    <property type="evidence" value="ECO:0007669"/>
    <property type="project" value="UniProtKB-UniRule"/>
</dbReference>
<dbReference type="Gene3D" id="3.90.190.20">
    <property type="entry name" value="Mur ligase, C-terminal domain"/>
    <property type="match status" value="1"/>
</dbReference>
<evidence type="ECO:0000256" key="14">
    <source>
        <dbReference type="HAMAP-Rule" id="MF_00046"/>
    </source>
</evidence>
<dbReference type="GO" id="GO:0051301">
    <property type="term" value="P:cell division"/>
    <property type="evidence" value="ECO:0007669"/>
    <property type="project" value="UniProtKB-KW"/>
</dbReference>
<evidence type="ECO:0000256" key="13">
    <source>
        <dbReference type="ARBA" id="ARBA00047833"/>
    </source>
</evidence>
<dbReference type="Pfam" id="PF02875">
    <property type="entry name" value="Mur_ligase_C"/>
    <property type="match status" value="1"/>
</dbReference>
<dbReference type="InterPro" id="IPR000713">
    <property type="entry name" value="Mur_ligase_N"/>
</dbReference>
<dbReference type="InterPro" id="IPR036565">
    <property type="entry name" value="Mur-like_cat_sf"/>
</dbReference>
<dbReference type="GO" id="GO:0005524">
    <property type="term" value="F:ATP binding"/>
    <property type="evidence" value="ECO:0007669"/>
    <property type="project" value="UniProtKB-UniRule"/>
</dbReference>
<dbReference type="STRING" id="1195236.CTER_4021"/>
<evidence type="ECO:0000256" key="2">
    <source>
        <dbReference type="ARBA" id="ARBA00004752"/>
    </source>
</evidence>
<dbReference type="InterPro" id="IPR005758">
    <property type="entry name" value="UDP-N-AcMur_Ala_ligase_MurC"/>
</dbReference>
<evidence type="ECO:0000256" key="7">
    <source>
        <dbReference type="ARBA" id="ARBA00022741"/>
    </source>
</evidence>
<evidence type="ECO:0000256" key="8">
    <source>
        <dbReference type="ARBA" id="ARBA00022840"/>
    </source>
</evidence>
<keyword evidence="9 14" id="KW-0133">Cell shape</keyword>
<evidence type="ECO:0000256" key="6">
    <source>
        <dbReference type="ARBA" id="ARBA00022618"/>
    </source>
</evidence>
<dbReference type="EC" id="6.3.2.8" evidence="3 14"/>
<dbReference type="InterPro" id="IPR004101">
    <property type="entry name" value="Mur_ligase_C"/>
</dbReference>
<evidence type="ECO:0000256" key="12">
    <source>
        <dbReference type="ARBA" id="ARBA00023316"/>
    </source>
</evidence>
<evidence type="ECO:0000259" key="16">
    <source>
        <dbReference type="Pfam" id="PF02875"/>
    </source>
</evidence>
<dbReference type="UniPathway" id="UPA00219"/>
<dbReference type="AlphaFoldDB" id="S0FLZ9"/>
<evidence type="ECO:0000256" key="10">
    <source>
        <dbReference type="ARBA" id="ARBA00022984"/>
    </source>
</evidence>
<keyword evidence="8 14" id="KW-0067">ATP-binding</keyword>
<dbReference type="NCBIfam" id="TIGR01082">
    <property type="entry name" value="murC"/>
    <property type="match status" value="1"/>
</dbReference>
<evidence type="ECO:0000259" key="15">
    <source>
        <dbReference type="Pfam" id="PF01225"/>
    </source>
</evidence>
<keyword evidence="19" id="KW-1185">Reference proteome</keyword>
<dbReference type="PANTHER" id="PTHR43445:SF3">
    <property type="entry name" value="UDP-N-ACETYLMURAMATE--L-ALANINE LIGASE"/>
    <property type="match status" value="1"/>
</dbReference>
<reference evidence="18 19" key="1">
    <citation type="journal article" date="2013" name="Genome Announc.">
        <title>Draft Genome Sequence of the Cellulolytic, Mesophilic, Anaerobic Bacterium Clostridium termitidis Strain CT1112 (DSM 5398).</title>
        <authorList>
            <person name="Lal S."/>
            <person name="Ramachandran U."/>
            <person name="Zhang X."/>
            <person name="Munir R."/>
            <person name="Sparling R."/>
            <person name="Levin D.B."/>
        </authorList>
    </citation>
    <scope>NUCLEOTIDE SEQUENCE [LARGE SCALE GENOMIC DNA]</scope>
    <source>
        <strain evidence="18 19">CT1112</strain>
    </source>
</reference>
<dbReference type="SUPFAM" id="SSF53244">
    <property type="entry name" value="MurD-like peptide ligases, peptide-binding domain"/>
    <property type="match status" value="1"/>
</dbReference>
<organism evidence="18 19">
    <name type="scientific">Ruminiclostridium cellobioparum subsp. termitidis CT1112</name>
    <dbReference type="NCBI Taxonomy" id="1195236"/>
    <lineage>
        <taxon>Bacteria</taxon>
        <taxon>Bacillati</taxon>
        <taxon>Bacillota</taxon>
        <taxon>Clostridia</taxon>
        <taxon>Eubacteriales</taxon>
        <taxon>Oscillospiraceae</taxon>
        <taxon>Ruminiclostridium</taxon>
    </lineage>
</organism>
<comment type="catalytic activity">
    <reaction evidence="13 14">
        <text>UDP-N-acetyl-alpha-D-muramate + L-alanine + ATP = UDP-N-acetyl-alpha-D-muramoyl-L-alanine + ADP + phosphate + H(+)</text>
        <dbReference type="Rhea" id="RHEA:23372"/>
        <dbReference type="ChEBI" id="CHEBI:15378"/>
        <dbReference type="ChEBI" id="CHEBI:30616"/>
        <dbReference type="ChEBI" id="CHEBI:43474"/>
        <dbReference type="ChEBI" id="CHEBI:57972"/>
        <dbReference type="ChEBI" id="CHEBI:70757"/>
        <dbReference type="ChEBI" id="CHEBI:83898"/>
        <dbReference type="ChEBI" id="CHEBI:456216"/>
        <dbReference type="EC" id="6.3.2.8"/>
    </reaction>
</comment>
<dbReference type="SUPFAM" id="SSF51984">
    <property type="entry name" value="MurCD N-terminal domain"/>
    <property type="match status" value="1"/>
</dbReference>
<sequence length="467" mass="50872">MINNSNLLDSEKIKYVHFIGIGGSSMSGLAEILLSQGYKVSGSDIKSSKATQKLENLGAGVSIGHSAENVTDPDLVVYTVAVKEDNPEMVRSRQLNVPVIDRAELLGLIMKRYSFGIAVSGTHGKTTTTSMITTIMLEAGTDPTAHIGGELDSIGGNTRIGNSEYFITEACEYYGSFLKFFPFMAVILNVEVDHVDYFRDLQHIKDTFRQFISLVPPDGFIIACADDENVLSVINGKNCNIITYGLKNPEAMWTAKNISYNDLGCASFDVYKHGEKLGSVALSVPGPHNVSNALSAVAACYTCGCGMESIVTGLMRFGGSHKRFELKGLVDGIKVIDDYAHHPSEVKATLNAAANTVHKKIWCVFQPHTYTRTKAFIDQFSQAFTNADNIIVTDIYAAREKDPGDIHASMLAEKISQQGGNAVYMCDFQEIAHYLDKNAQPGDLILTMGAGDIVRCGEMFLNIRANK</sequence>
<dbReference type="SUPFAM" id="SSF53623">
    <property type="entry name" value="MurD-like peptide ligases, catalytic domain"/>
    <property type="match status" value="1"/>
</dbReference>
<evidence type="ECO:0000256" key="9">
    <source>
        <dbReference type="ARBA" id="ARBA00022960"/>
    </source>
</evidence>
<dbReference type="eggNOG" id="COG0773">
    <property type="taxonomic scope" value="Bacteria"/>
</dbReference>
<dbReference type="GO" id="GO:0071555">
    <property type="term" value="P:cell wall organization"/>
    <property type="evidence" value="ECO:0007669"/>
    <property type="project" value="UniProtKB-KW"/>
</dbReference>
<evidence type="ECO:0000313" key="19">
    <source>
        <dbReference type="Proteomes" id="UP000014155"/>
    </source>
</evidence>
<evidence type="ECO:0000256" key="11">
    <source>
        <dbReference type="ARBA" id="ARBA00023306"/>
    </source>
</evidence>
<dbReference type="PANTHER" id="PTHR43445">
    <property type="entry name" value="UDP-N-ACETYLMURAMATE--L-ALANINE LIGASE-RELATED"/>
    <property type="match status" value="1"/>
</dbReference>
<dbReference type="Gene3D" id="3.40.1190.10">
    <property type="entry name" value="Mur-like, catalytic domain"/>
    <property type="match status" value="1"/>
</dbReference>
<dbReference type="Proteomes" id="UP000014155">
    <property type="component" value="Unassembled WGS sequence"/>
</dbReference>
<comment type="similarity">
    <text evidence="14">Belongs to the MurCDEF family.</text>
</comment>
<gene>
    <name evidence="14" type="primary">murC</name>
    <name evidence="18" type="ORF">CTER_4021</name>
</gene>
<protein>
    <recommendedName>
        <fullName evidence="3 14">UDP-N-acetylmuramate--L-alanine ligase</fullName>
        <ecNumber evidence="3 14">6.3.2.8</ecNumber>
    </recommendedName>
    <alternativeName>
        <fullName evidence="14">UDP-N-acetylmuramoyl-L-alanine synthetase</fullName>
    </alternativeName>
</protein>
<keyword evidence="4 14" id="KW-0963">Cytoplasm</keyword>
<evidence type="ECO:0000256" key="3">
    <source>
        <dbReference type="ARBA" id="ARBA00012211"/>
    </source>
</evidence>
<comment type="pathway">
    <text evidence="2 14">Cell wall biogenesis; peptidoglycan biosynthesis.</text>
</comment>
<keyword evidence="12 14" id="KW-0961">Cell wall biogenesis/degradation</keyword>
<dbReference type="Pfam" id="PF08245">
    <property type="entry name" value="Mur_ligase_M"/>
    <property type="match status" value="1"/>
</dbReference>
<dbReference type="PATRIC" id="fig|1195236.3.peg.4233"/>
<keyword evidence="6 14" id="KW-0132">Cell division</keyword>
<dbReference type="Pfam" id="PF01225">
    <property type="entry name" value="Mur_ligase"/>
    <property type="match status" value="1"/>
</dbReference>
<dbReference type="EMBL" id="AORV01000058">
    <property type="protein sequence ID" value="EMS70194.1"/>
    <property type="molecule type" value="Genomic_DNA"/>
</dbReference>
<dbReference type="InterPro" id="IPR013221">
    <property type="entry name" value="Mur_ligase_cen"/>
</dbReference>
<proteinExistence type="inferred from homology"/>
<dbReference type="InterPro" id="IPR036615">
    <property type="entry name" value="Mur_ligase_C_dom_sf"/>
</dbReference>